<gene>
    <name evidence="1" type="ORF">N3K66_006196</name>
</gene>
<evidence type="ECO:0000313" key="1">
    <source>
        <dbReference type="EMBL" id="KAI9899735.1"/>
    </source>
</evidence>
<evidence type="ECO:0000313" key="2">
    <source>
        <dbReference type="Proteomes" id="UP001163324"/>
    </source>
</evidence>
<organism evidence="1 2">
    <name type="scientific">Trichothecium roseum</name>
    <dbReference type="NCBI Taxonomy" id="47278"/>
    <lineage>
        <taxon>Eukaryota</taxon>
        <taxon>Fungi</taxon>
        <taxon>Dikarya</taxon>
        <taxon>Ascomycota</taxon>
        <taxon>Pezizomycotina</taxon>
        <taxon>Sordariomycetes</taxon>
        <taxon>Hypocreomycetidae</taxon>
        <taxon>Hypocreales</taxon>
        <taxon>Hypocreales incertae sedis</taxon>
        <taxon>Trichothecium</taxon>
    </lineage>
</organism>
<accession>A0ACC0V2P3</accession>
<name>A0ACC0V2P3_9HYPO</name>
<protein>
    <submittedName>
        <fullName evidence="1">Uncharacterized protein</fullName>
    </submittedName>
</protein>
<comment type="caution">
    <text evidence="1">The sequence shown here is derived from an EMBL/GenBank/DDBJ whole genome shotgun (WGS) entry which is preliminary data.</text>
</comment>
<reference evidence="1" key="1">
    <citation type="submission" date="2022-10" db="EMBL/GenBank/DDBJ databases">
        <title>Complete Genome of Trichothecium roseum strain YXFP-22015, a Plant Pathogen Isolated from Citrus.</title>
        <authorList>
            <person name="Wang Y."/>
            <person name="Zhu L."/>
        </authorList>
    </citation>
    <scope>NUCLEOTIDE SEQUENCE</scope>
    <source>
        <strain evidence="1">YXFP-22015</strain>
    </source>
</reference>
<dbReference type="EMBL" id="CM047944">
    <property type="protein sequence ID" value="KAI9899735.1"/>
    <property type="molecule type" value="Genomic_DNA"/>
</dbReference>
<dbReference type="Proteomes" id="UP001163324">
    <property type="component" value="Chromosome 5"/>
</dbReference>
<proteinExistence type="predicted"/>
<keyword evidence="2" id="KW-1185">Reference proteome</keyword>
<sequence>MPSISGQNVLVIGGSSGIGFAVAKLSIEQGCRVSIASSSRAKVDSAVARLRASSSAPEAAVVSGYTVDLASEDCETQLEGLFTSATAAGGPLDHVITTSGTPEARALGEIDMPWLTSISRLTLFAPMLLVKLAPKFLRPGYTSSIILTTGQVAEKPIPGYTIRAPLAAAQHGLARSAALDIAPLRINVVAPGATETEMWGAQADVLREVVSKKSLLGRPASPDDVAEAYIYLMRNVDATGSIVSSSAGATLQ</sequence>